<keyword evidence="2" id="KW-0963">Cytoplasm</keyword>
<dbReference type="Gene3D" id="3.40.50.150">
    <property type="entry name" value="Vaccinia Virus protein VP39"/>
    <property type="match status" value="1"/>
</dbReference>
<dbReference type="InterPro" id="IPR036974">
    <property type="entry name" value="PUA_sf"/>
</dbReference>
<evidence type="ECO:0000259" key="8">
    <source>
        <dbReference type="Pfam" id="PF17785"/>
    </source>
</evidence>
<proteinExistence type="inferred from homology"/>
<evidence type="ECO:0000256" key="3">
    <source>
        <dbReference type="ARBA" id="ARBA00022603"/>
    </source>
</evidence>
<dbReference type="SUPFAM" id="SSF53335">
    <property type="entry name" value="S-adenosyl-L-methionine-dependent methyltransferases"/>
    <property type="match status" value="1"/>
</dbReference>
<dbReference type="NCBIfam" id="NF046099">
    <property type="entry name" value="RSP_2647_MTase"/>
    <property type="match status" value="1"/>
</dbReference>
<dbReference type="InterPro" id="IPR041532">
    <property type="entry name" value="RlmI-like_PUA"/>
</dbReference>
<dbReference type="GO" id="GO:0003723">
    <property type="term" value="F:RNA binding"/>
    <property type="evidence" value="ECO:0007669"/>
    <property type="project" value="InterPro"/>
</dbReference>
<dbReference type="GO" id="GO:0005737">
    <property type="term" value="C:cytoplasm"/>
    <property type="evidence" value="ECO:0007669"/>
    <property type="project" value="UniProtKB-SubCell"/>
</dbReference>
<dbReference type="CDD" id="cd11572">
    <property type="entry name" value="RlmI_M_like"/>
    <property type="match status" value="1"/>
</dbReference>
<dbReference type="Gene3D" id="3.30.750.80">
    <property type="entry name" value="RNA methyltransferase domain (HRMD) like"/>
    <property type="match status" value="1"/>
</dbReference>
<dbReference type="Pfam" id="PF17785">
    <property type="entry name" value="PUA_3"/>
    <property type="match status" value="1"/>
</dbReference>
<dbReference type="PANTHER" id="PTHR42873">
    <property type="entry name" value="RIBOSOMAL RNA LARGE SUBUNIT METHYLTRANSFERASE"/>
    <property type="match status" value="1"/>
</dbReference>
<organism evidence="9 10">
    <name type="scientific">Cereibacter sphaeroides</name>
    <name type="common">Rhodobacter sphaeroides</name>
    <dbReference type="NCBI Taxonomy" id="1063"/>
    <lineage>
        <taxon>Bacteria</taxon>
        <taxon>Pseudomonadati</taxon>
        <taxon>Pseudomonadota</taxon>
        <taxon>Alphaproteobacteria</taxon>
        <taxon>Rhodobacterales</taxon>
        <taxon>Paracoccaceae</taxon>
        <taxon>Cereibacter</taxon>
    </lineage>
</organism>
<evidence type="ECO:0000313" key="9">
    <source>
        <dbReference type="EMBL" id="PZQ99436.1"/>
    </source>
</evidence>
<dbReference type="EMBL" id="QFQS01000001">
    <property type="protein sequence ID" value="PZQ99436.1"/>
    <property type="molecule type" value="Genomic_DNA"/>
</dbReference>
<accession>A0A2W5SC31</accession>
<dbReference type="Proteomes" id="UP000248975">
    <property type="component" value="Unassembled WGS sequence"/>
</dbReference>
<dbReference type="InterPro" id="IPR029063">
    <property type="entry name" value="SAM-dependent_MTases_sf"/>
</dbReference>
<keyword evidence="3 9" id="KW-0489">Methyltransferase</keyword>
<reference evidence="9 10" key="1">
    <citation type="submission" date="2017-08" db="EMBL/GenBank/DDBJ databases">
        <title>Infants hospitalized years apart are colonized by the same room-sourced microbial strains.</title>
        <authorList>
            <person name="Brooks B."/>
            <person name="Olm M.R."/>
            <person name="Firek B.A."/>
            <person name="Baker R."/>
            <person name="Thomas B.C."/>
            <person name="Morowitz M.J."/>
            <person name="Banfield J.F."/>
        </authorList>
    </citation>
    <scope>NUCLEOTIDE SEQUENCE [LARGE SCALE GENOMIC DNA]</scope>
    <source>
        <strain evidence="9">S2_003_000_R2_11</strain>
    </source>
</reference>
<protein>
    <submittedName>
        <fullName evidence="9">RlmI/RlmK family 23S rRNA methyltransferase</fullName>
    </submittedName>
</protein>
<dbReference type="Pfam" id="PF10672">
    <property type="entry name" value="Methyltrans_SAM"/>
    <property type="match status" value="1"/>
</dbReference>
<dbReference type="InterPro" id="IPR019614">
    <property type="entry name" value="SAM-dep_methyl-trfase"/>
</dbReference>
<dbReference type="InterPro" id="IPR015947">
    <property type="entry name" value="PUA-like_sf"/>
</dbReference>
<comment type="caution">
    <text evidence="9">The sequence shown here is derived from an EMBL/GenBank/DDBJ whole genome shotgun (WGS) entry which is preliminary data.</text>
</comment>
<evidence type="ECO:0000256" key="2">
    <source>
        <dbReference type="ARBA" id="ARBA00022490"/>
    </source>
</evidence>
<feature type="domain" description="RlmI-like PUA" evidence="8">
    <location>
        <begin position="12"/>
        <end position="78"/>
    </location>
</feature>
<evidence type="ECO:0000256" key="1">
    <source>
        <dbReference type="ARBA" id="ARBA00004496"/>
    </source>
</evidence>
<dbReference type="PANTHER" id="PTHR42873:SF1">
    <property type="entry name" value="S-ADENOSYLMETHIONINE-DEPENDENT METHYLTRANSFERASE DOMAIN-CONTAINING PROTEIN"/>
    <property type="match status" value="1"/>
</dbReference>
<evidence type="ECO:0000256" key="6">
    <source>
        <dbReference type="ARBA" id="ARBA00038091"/>
    </source>
</evidence>
<dbReference type="GO" id="GO:0032259">
    <property type="term" value="P:methylation"/>
    <property type="evidence" value="ECO:0007669"/>
    <property type="project" value="UniProtKB-KW"/>
</dbReference>
<evidence type="ECO:0000256" key="5">
    <source>
        <dbReference type="ARBA" id="ARBA00022691"/>
    </source>
</evidence>
<comment type="subcellular location">
    <subcellularLocation>
        <location evidence="1">Cytoplasm</location>
    </subcellularLocation>
</comment>
<comment type="similarity">
    <text evidence="6">Belongs to the methyltransferase superfamily. RlmI family.</text>
</comment>
<feature type="domain" description="S-adenosylmethionine-dependent methyltransferase" evidence="7">
    <location>
        <begin position="193"/>
        <end position="399"/>
    </location>
</feature>
<keyword evidence="4 9" id="KW-0808">Transferase</keyword>
<keyword evidence="5" id="KW-0949">S-adenosyl-L-methionine</keyword>
<gene>
    <name evidence="9" type="ORF">DI533_01810</name>
</gene>
<dbReference type="CDD" id="cd02440">
    <property type="entry name" value="AdoMet_MTases"/>
    <property type="match status" value="1"/>
</dbReference>
<dbReference type="PROSITE" id="PS50890">
    <property type="entry name" value="PUA"/>
    <property type="match status" value="1"/>
</dbReference>
<name>A0A2W5SC31_CERSP</name>
<dbReference type="SUPFAM" id="SSF88697">
    <property type="entry name" value="PUA domain-like"/>
    <property type="match status" value="1"/>
</dbReference>
<evidence type="ECO:0000256" key="4">
    <source>
        <dbReference type="ARBA" id="ARBA00022679"/>
    </source>
</evidence>
<dbReference type="GO" id="GO:0008168">
    <property type="term" value="F:methyltransferase activity"/>
    <property type="evidence" value="ECO:0007669"/>
    <property type="project" value="UniProtKB-KW"/>
</dbReference>
<evidence type="ECO:0000259" key="7">
    <source>
        <dbReference type="Pfam" id="PF10672"/>
    </source>
</evidence>
<sequence>MTAPENPARPVVRLRPKAEARAIRHGFPWVYADELVTDRRTQGLTAGALAVLEDAERRPLGLVTVNPASKIIARMIDRDPEARIDQNWFARRLTTALALRERLYDTPHYRLVHAEADGLPGIVIDRFGDVAVVQPNAAWAEAHIEVLAAALQAVTGVTTIVKNGTGRSRGLEGLAEETTLLAGQISAPVPVPMNGATYMADVLGGQKTGLFFDQRPNHAFARSLAKGARVLDVFSHVGGFGLAALAGGAVSALSVDASAPALALAEAGAKASGFAERFATRQGDAFAVLEALATEGAQFDLIICDPPAFAPSKPALEAGLRAYERVARLAAPLVAPGGYLGLCSCSHAVDLTSFRNASGRGIGRGGRRAQLLHTGFAGPDHPMLPQLAESGYLKALFFRLDG</sequence>
<dbReference type="AlphaFoldDB" id="A0A2W5SC31"/>
<evidence type="ECO:0000313" key="10">
    <source>
        <dbReference type="Proteomes" id="UP000248975"/>
    </source>
</evidence>
<dbReference type="Gene3D" id="2.30.130.10">
    <property type="entry name" value="PUA domain"/>
    <property type="match status" value="1"/>
</dbReference>